<dbReference type="AlphaFoldDB" id="A5MZL2"/>
<keyword evidence="1" id="KW-0812">Transmembrane</keyword>
<sequence length="105" mass="11908">MGDKILASTMAFSTLCLSRLFHGFNCRSKESIFEIGIFSNKYVWIAFGLGLVLLNSVLFTPLLRNIFQVKELTLNQLGIIYLMSSIPFISVQAYKFIFVKSTKTL</sequence>
<dbReference type="EMBL" id="CP000673">
    <property type="protein sequence ID" value="EDK34308.1"/>
    <property type="molecule type" value="Genomic_DNA"/>
</dbReference>
<dbReference type="Gene3D" id="1.20.1110.10">
    <property type="entry name" value="Calcium-transporting ATPase, transmembrane domain"/>
    <property type="match status" value="1"/>
</dbReference>
<evidence type="ECO:0000313" key="3">
    <source>
        <dbReference type="EMBL" id="EDK34308.1"/>
    </source>
</evidence>
<evidence type="ECO:0000259" key="2">
    <source>
        <dbReference type="Pfam" id="PF00689"/>
    </source>
</evidence>
<dbReference type="Pfam" id="PF00689">
    <property type="entry name" value="Cation_ATPase_C"/>
    <property type="match status" value="1"/>
</dbReference>
<keyword evidence="1" id="KW-0472">Membrane</keyword>
<organism evidence="3 4">
    <name type="scientific">Clostridium kluyveri (strain ATCC 8527 / DSM 555 / NBRC 12016 / NCIMB 10680 / K1)</name>
    <dbReference type="NCBI Taxonomy" id="431943"/>
    <lineage>
        <taxon>Bacteria</taxon>
        <taxon>Bacillati</taxon>
        <taxon>Bacillota</taxon>
        <taxon>Clostridia</taxon>
        <taxon>Eubacteriales</taxon>
        <taxon>Clostridiaceae</taxon>
        <taxon>Clostridium</taxon>
    </lineage>
</organism>
<gene>
    <name evidence="3" type="ordered locus">CKL_2296</name>
</gene>
<evidence type="ECO:0000256" key="1">
    <source>
        <dbReference type="SAM" id="Phobius"/>
    </source>
</evidence>
<keyword evidence="1" id="KW-1133">Transmembrane helix</keyword>
<reference evidence="3 4" key="1">
    <citation type="journal article" date="2008" name="Proc. Natl. Acad. Sci. U.S.A.">
        <title>The genome of Clostridium kluyveri, a strict anaerobe with unique metabolic features.</title>
        <authorList>
            <person name="Seedorf H."/>
            <person name="Fricke W.F."/>
            <person name="Veith B."/>
            <person name="Brueggemann H."/>
            <person name="Liesegang H."/>
            <person name="Strittmatter A."/>
            <person name="Miethke M."/>
            <person name="Buckel W."/>
            <person name="Hinderberger J."/>
            <person name="Li F."/>
            <person name="Hagemeier C."/>
            <person name="Thauer R.K."/>
            <person name="Gottschalk G."/>
        </authorList>
    </citation>
    <scope>NUCLEOTIDE SEQUENCE [LARGE SCALE GENOMIC DNA]</scope>
    <source>
        <strain evidence="4">ATCC 8527 / DSM 555 / NCIMB 10680</strain>
    </source>
</reference>
<keyword evidence="4" id="KW-1185">Reference proteome</keyword>
<name>A5MZL2_CLOK5</name>
<dbReference type="InterPro" id="IPR006068">
    <property type="entry name" value="ATPase_P-typ_cation-transptr_C"/>
</dbReference>
<dbReference type="eggNOG" id="COG0474">
    <property type="taxonomic scope" value="Bacteria"/>
</dbReference>
<protein>
    <submittedName>
        <fullName evidence="3">Predicted ATPase</fullName>
    </submittedName>
</protein>
<feature type="transmembrane region" description="Helical" evidence="1">
    <location>
        <begin position="42"/>
        <end position="67"/>
    </location>
</feature>
<dbReference type="KEGG" id="ckl:CKL_2296"/>
<dbReference type="Proteomes" id="UP000002411">
    <property type="component" value="Chromosome"/>
</dbReference>
<proteinExistence type="predicted"/>
<feature type="domain" description="Cation-transporting P-type ATPase C-terminal" evidence="2">
    <location>
        <begin position="7"/>
        <end position="97"/>
    </location>
</feature>
<dbReference type="HOGENOM" id="CLU_2231900_0_0_9"/>
<dbReference type="InterPro" id="IPR023298">
    <property type="entry name" value="ATPase_P-typ_TM_dom_sf"/>
</dbReference>
<evidence type="ECO:0000313" key="4">
    <source>
        <dbReference type="Proteomes" id="UP000002411"/>
    </source>
</evidence>
<feature type="transmembrane region" description="Helical" evidence="1">
    <location>
        <begin position="79"/>
        <end position="99"/>
    </location>
</feature>
<dbReference type="SUPFAM" id="SSF81665">
    <property type="entry name" value="Calcium ATPase, transmembrane domain M"/>
    <property type="match status" value="1"/>
</dbReference>
<accession>A5MZL2</accession>
<dbReference type="STRING" id="431943.CKL_2296"/>